<gene>
    <name evidence="2" type="ORF">L207DRAFT_520937</name>
</gene>
<sequence>MASEPRGSRLQSILDRSKGSAHGWNSLTVAESNAALRKNDYGDVLKVLETLDEEGANAEHDWIYEYLRTEGNQIEDLAQLLVSNKYDSPFILRPDYFRLFLSRDDRTLTNISFSQHATGCAHDQGTITRHGPFSRDIPKPNSYRRPVADLSLGLAGFFPMIHDRNLRNRDDSILHEIWLSQFKCHVQIHPNDDYKLSICYGERFGFLDIGNASKLKLAEQTVGALRQFLKAVDALQRLGIFCHSLPILWKIRDGSDVLIRVINIKVRLISTLLESLNLEVRLLKENKVQSLAREARSYFPSLAPQLENVGKWENRYLGTLSSLLKTLPLPWSSPSHIAPMSKVQRIVEQIFAELRPNNDIGRFMRRDLDSDQAPSEVEVWHYAASCVQMLCLGLQSSYRANIGMIRFPLLENALTEVHLIGCKLPTRKRLVAYLQELTCFAGMTEEPVLVFEACDSPRSVEEFPIIDKTPCDLYCSLEDVINIWGQARVEPFSTDSDGNYSKIRKMYIGGGVLFPADPTGSQWHWASGNDPDLPKALAELDEEHSKVLVDKAEIQKEFDLTKASLAKFDEENSNILVDRAELQKEFDLTEVSLANFDEERLKYSDSKRVEIQKNVDFANASLAKFDEENPKYSDARRVEIQKDVDLTKTSLAKFDEETSKYSVARRAEIEEHVDLANASLAKFDEENSIGQEDLMLKATAAVRGDDVRLTVKRSKMPIQLFRRLNSRAALQESSAQSDVECIIGIQNGSDWAQPLQRASIATAPVSKPLVQSHPVPIKSASKAMKMT</sequence>
<proteinExistence type="predicted"/>
<reference evidence="2 3" key="1">
    <citation type="submission" date="2016-04" db="EMBL/GenBank/DDBJ databases">
        <title>A degradative enzymes factory behind the ericoid mycorrhizal symbiosis.</title>
        <authorList>
            <consortium name="DOE Joint Genome Institute"/>
            <person name="Martino E."/>
            <person name="Morin E."/>
            <person name="Grelet G."/>
            <person name="Kuo A."/>
            <person name="Kohler A."/>
            <person name="Daghino S."/>
            <person name="Barry K."/>
            <person name="Choi C."/>
            <person name="Cichocki N."/>
            <person name="Clum A."/>
            <person name="Copeland A."/>
            <person name="Hainaut M."/>
            <person name="Haridas S."/>
            <person name="Labutti K."/>
            <person name="Lindquist E."/>
            <person name="Lipzen A."/>
            <person name="Khouja H.-R."/>
            <person name="Murat C."/>
            <person name="Ohm R."/>
            <person name="Olson A."/>
            <person name="Spatafora J."/>
            <person name="Veneault-Fourrey C."/>
            <person name="Henrissat B."/>
            <person name="Grigoriev I."/>
            <person name="Martin F."/>
            <person name="Perotto S."/>
        </authorList>
    </citation>
    <scope>NUCLEOTIDE SEQUENCE [LARGE SCALE GENOMIC DNA]</scope>
    <source>
        <strain evidence="2 3">F</strain>
    </source>
</reference>
<dbReference type="OrthoDB" id="428577at2759"/>
<dbReference type="Proteomes" id="UP000235786">
    <property type="component" value="Unassembled WGS sequence"/>
</dbReference>
<name>A0A2J6QT48_HYAVF</name>
<protein>
    <submittedName>
        <fullName evidence="2">Uncharacterized protein</fullName>
    </submittedName>
</protein>
<organism evidence="2 3">
    <name type="scientific">Hyaloscypha variabilis (strain UAMH 11265 / GT02V1 / F)</name>
    <name type="common">Meliniomyces variabilis</name>
    <dbReference type="NCBI Taxonomy" id="1149755"/>
    <lineage>
        <taxon>Eukaryota</taxon>
        <taxon>Fungi</taxon>
        <taxon>Dikarya</taxon>
        <taxon>Ascomycota</taxon>
        <taxon>Pezizomycotina</taxon>
        <taxon>Leotiomycetes</taxon>
        <taxon>Helotiales</taxon>
        <taxon>Hyaloscyphaceae</taxon>
        <taxon>Hyaloscypha</taxon>
        <taxon>Hyaloscypha variabilis</taxon>
    </lineage>
</organism>
<evidence type="ECO:0000256" key="1">
    <source>
        <dbReference type="SAM" id="Coils"/>
    </source>
</evidence>
<keyword evidence="1" id="KW-0175">Coiled coil</keyword>
<dbReference type="STRING" id="1149755.A0A2J6QT48"/>
<feature type="coiled-coil region" evidence="1">
    <location>
        <begin position="537"/>
        <end position="585"/>
    </location>
</feature>
<dbReference type="AlphaFoldDB" id="A0A2J6QT48"/>
<accession>A0A2J6QT48</accession>
<dbReference type="EMBL" id="KZ613974">
    <property type="protein sequence ID" value="PMD29429.1"/>
    <property type="molecule type" value="Genomic_DNA"/>
</dbReference>
<evidence type="ECO:0000313" key="3">
    <source>
        <dbReference type="Proteomes" id="UP000235786"/>
    </source>
</evidence>
<evidence type="ECO:0000313" key="2">
    <source>
        <dbReference type="EMBL" id="PMD29429.1"/>
    </source>
</evidence>
<keyword evidence="3" id="KW-1185">Reference proteome</keyword>